<organism evidence="1 2">
    <name type="scientific">Nelumbo nucifera</name>
    <name type="common">Sacred lotus</name>
    <dbReference type="NCBI Taxonomy" id="4432"/>
    <lineage>
        <taxon>Eukaryota</taxon>
        <taxon>Viridiplantae</taxon>
        <taxon>Streptophyta</taxon>
        <taxon>Embryophyta</taxon>
        <taxon>Tracheophyta</taxon>
        <taxon>Spermatophyta</taxon>
        <taxon>Magnoliopsida</taxon>
        <taxon>Proteales</taxon>
        <taxon>Nelumbonaceae</taxon>
        <taxon>Nelumbo</taxon>
    </lineage>
</organism>
<dbReference type="EMBL" id="DUZY01000004">
    <property type="protein sequence ID" value="DAD36301.1"/>
    <property type="molecule type" value="Genomic_DNA"/>
</dbReference>
<evidence type="ECO:0000313" key="1">
    <source>
        <dbReference type="EMBL" id="DAD36301.1"/>
    </source>
</evidence>
<evidence type="ECO:0000313" key="2">
    <source>
        <dbReference type="Proteomes" id="UP000607653"/>
    </source>
</evidence>
<proteinExistence type="predicted"/>
<keyword evidence="2" id="KW-1185">Reference proteome</keyword>
<gene>
    <name evidence="1" type="ORF">HUJ06_006941</name>
</gene>
<reference evidence="1 2" key="1">
    <citation type="journal article" date="2020" name="Mol. Biol. Evol.">
        <title>Distinct Expression and Methylation Patterns for Genes with Different Fates following a Single Whole-Genome Duplication in Flowering Plants.</title>
        <authorList>
            <person name="Shi T."/>
            <person name="Rahmani R.S."/>
            <person name="Gugger P.F."/>
            <person name="Wang M."/>
            <person name="Li H."/>
            <person name="Zhang Y."/>
            <person name="Li Z."/>
            <person name="Wang Q."/>
            <person name="Van de Peer Y."/>
            <person name="Marchal K."/>
            <person name="Chen J."/>
        </authorList>
    </citation>
    <scope>NUCLEOTIDE SEQUENCE [LARGE SCALE GENOMIC DNA]</scope>
    <source>
        <tissue evidence="1">Leaf</tissue>
    </source>
</reference>
<dbReference type="AlphaFoldDB" id="A0A822YXR0"/>
<comment type="caution">
    <text evidence="1">The sequence shown here is derived from an EMBL/GenBank/DDBJ whole genome shotgun (WGS) entry which is preliminary data.</text>
</comment>
<sequence length="57" mass="6568">MRHIQKDLFLAGQTFQTFFLKFAIRAVNHIHSSNFESESNPNLNSIGIIDLVIFKSM</sequence>
<accession>A0A822YXR0</accession>
<name>A0A822YXR0_NELNU</name>
<dbReference type="Proteomes" id="UP000607653">
    <property type="component" value="Unassembled WGS sequence"/>
</dbReference>
<protein>
    <submittedName>
        <fullName evidence="1">Uncharacterized protein</fullName>
    </submittedName>
</protein>